<organism evidence="1 2">
    <name type="scientific">Coemansia aciculifera</name>
    <dbReference type="NCBI Taxonomy" id="417176"/>
    <lineage>
        <taxon>Eukaryota</taxon>
        <taxon>Fungi</taxon>
        <taxon>Fungi incertae sedis</taxon>
        <taxon>Zoopagomycota</taxon>
        <taxon>Kickxellomycotina</taxon>
        <taxon>Kickxellomycetes</taxon>
        <taxon>Kickxellales</taxon>
        <taxon>Kickxellaceae</taxon>
        <taxon>Coemansia</taxon>
    </lineage>
</organism>
<dbReference type="EMBL" id="JANBVB010000554">
    <property type="protein sequence ID" value="KAJ2893364.1"/>
    <property type="molecule type" value="Genomic_DNA"/>
</dbReference>
<accession>A0ACC1M306</accession>
<evidence type="ECO:0000313" key="2">
    <source>
        <dbReference type="Proteomes" id="UP001139981"/>
    </source>
</evidence>
<name>A0ACC1M306_9FUNG</name>
<sequence>MQRLGKDGLCMTVDHFSDFMYGNAAFLKAIETVYRYVGGSVIYTCNMFFHVQLLHAIRLDCIPVTEDNWLRANEFATQVFNRKIEDARFIVFQAYVGDEEAANSKPVSAAGEWPSTTRSGYYGSVVNCAVDSDGNEHNSPFQNAYYMDKQARRHIRFLLENHSEEIMQRAREHGPRPMPVALQVDEKSMLPFDVQVRNALIAFIWEDIPHSRIESKEITLLRALELLNGEIADRCGFYSDNLHLLLDEDINHDESAEDEMVITDASELGQVPVARMAQVLGTSFAQQFFAEGQLAFLSAMLHDHPFRPITRDELRVWMSHGTSPFGNDVEYKLNSKLYKYLKGLRVRPSSKQWLSTSAVATLSMLRRTLNATRHKKNLGHIDIEAIAVRFHDIEQNARCVSESTTESSDNASPHSTSTRRLSMTAFGKPPEWVAQLSNPRPDYTPPTPRRQHDASTANSAARAQPLVNGHASAHPTTLPVEACPSSRDTVDSQAQPTGAAGVLTTQPLDSMTNPGNGASMTAVLQMFAQMQAMVEELKKSQ</sequence>
<evidence type="ECO:0000313" key="1">
    <source>
        <dbReference type="EMBL" id="KAJ2893364.1"/>
    </source>
</evidence>
<keyword evidence="2" id="KW-1185">Reference proteome</keyword>
<proteinExistence type="predicted"/>
<gene>
    <name evidence="1" type="ORF">IWW38_002883</name>
</gene>
<protein>
    <submittedName>
        <fullName evidence="1">Uncharacterized protein</fullName>
    </submittedName>
</protein>
<comment type="caution">
    <text evidence="1">The sequence shown here is derived from an EMBL/GenBank/DDBJ whole genome shotgun (WGS) entry which is preliminary data.</text>
</comment>
<reference evidence="1" key="1">
    <citation type="submission" date="2022-07" db="EMBL/GenBank/DDBJ databases">
        <title>Phylogenomic reconstructions and comparative analyses of Kickxellomycotina fungi.</title>
        <authorList>
            <person name="Reynolds N.K."/>
            <person name="Stajich J.E."/>
            <person name="Barry K."/>
            <person name="Grigoriev I.V."/>
            <person name="Crous P."/>
            <person name="Smith M.E."/>
        </authorList>
    </citation>
    <scope>NUCLEOTIDE SEQUENCE</scope>
    <source>
        <strain evidence="1">CBS 190363</strain>
    </source>
</reference>
<dbReference type="Proteomes" id="UP001139981">
    <property type="component" value="Unassembled WGS sequence"/>
</dbReference>